<reference evidence="2 3" key="1">
    <citation type="journal article" date="2019" name="Int. J. Syst. Evol. Microbiol.">
        <title>The Global Catalogue of Microorganisms (GCM) 10K type strain sequencing project: providing services to taxonomists for standard genome sequencing and annotation.</title>
        <authorList>
            <consortium name="The Broad Institute Genomics Platform"/>
            <consortium name="The Broad Institute Genome Sequencing Center for Infectious Disease"/>
            <person name="Wu L."/>
            <person name="Ma J."/>
        </authorList>
    </citation>
    <scope>NUCLEOTIDE SEQUENCE [LARGE SCALE GENOMIC DNA]</scope>
    <source>
        <strain evidence="2 3">JCM 3367</strain>
    </source>
</reference>
<sequence length="80" mass="8647">MPPRTLVDMRDGTRLLKPRQRRLAWAGFVLVSAYAPVQAMVLPDASWLFSICVAGLVAAVIIADDASERAAAAVDPGKRR</sequence>
<evidence type="ECO:0000256" key="1">
    <source>
        <dbReference type="SAM" id="Phobius"/>
    </source>
</evidence>
<dbReference type="EMBL" id="BAAARY010000013">
    <property type="protein sequence ID" value="GAA2527572.1"/>
    <property type="molecule type" value="Genomic_DNA"/>
</dbReference>
<keyword evidence="1" id="KW-0472">Membrane</keyword>
<organism evidence="2 3">
    <name type="scientific">Pilimelia columellifera subsp. columellifera</name>
    <dbReference type="NCBI Taxonomy" id="706583"/>
    <lineage>
        <taxon>Bacteria</taxon>
        <taxon>Bacillati</taxon>
        <taxon>Actinomycetota</taxon>
        <taxon>Actinomycetes</taxon>
        <taxon>Micromonosporales</taxon>
        <taxon>Micromonosporaceae</taxon>
        <taxon>Pilimelia</taxon>
    </lineage>
</organism>
<gene>
    <name evidence="2" type="ORF">GCM10010201_28000</name>
</gene>
<keyword evidence="1" id="KW-0812">Transmembrane</keyword>
<comment type="caution">
    <text evidence="2">The sequence shown here is derived from an EMBL/GenBank/DDBJ whole genome shotgun (WGS) entry which is preliminary data.</text>
</comment>
<evidence type="ECO:0000313" key="2">
    <source>
        <dbReference type="EMBL" id="GAA2527572.1"/>
    </source>
</evidence>
<keyword evidence="3" id="KW-1185">Reference proteome</keyword>
<feature type="transmembrane region" description="Helical" evidence="1">
    <location>
        <begin position="47"/>
        <end position="63"/>
    </location>
</feature>
<protein>
    <submittedName>
        <fullName evidence="2">Uncharacterized protein</fullName>
    </submittedName>
</protein>
<name>A0ABN3NN52_9ACTN</name>
<proteinExistence type="predicted"/>
<keyword evidence="1" id="KW-1133">Transmembrane helix</keyword>
<evidence type="ECO:0000313" key="3">
    <source>
        <dbReference type="Proteomes" id="UP001499978"/>
    </source>
</evidence>
<dbReference type="Proteomes" id="UP001499978">
    <property type="component" value="Unassembled WGS sequence"/>
</dbReference>
<accession>A0ABN3NN52</accession>
<feature type="transmembrane region" description="Helical" evidence="1">
    <location>
        <begin position="23"/>
        <end position="41"/>
    </location>
</feature>